<accession>A0A4P9Z759</accession>
<protein>
    <submittedName>
        <fullName evidence="3">Uncharacterized protein</fullName>
    </submittedName>
</protein>
<dbReference type="Proteomes" id="UP000278143">
    <property type="component" value="Unassembled WGS sequence"/>
</dbReference>
<dbReference type="EMBL" id="KZ989125">
    <property type="protein sequence ID" value="RKP28022.1"/>
    <property type="molecule type" value="Genomic_DNA"/>
</dbReference>
<keyword evidence="4" id="KW-1185">Reference proteome</keyword>
<name>A0A4P9Z759_9FUNG</name>
<feature type="compositionally biased region" description="Basic and acidic residues" evidence="2">
    <location>
        <begin position="46"/>
        <end position="60"/>
    </location>
</feature>
<proteinExistence type="predicted"/>
<dbReference type="AlphaFoldDB" id="A0A4P9Z759"/>
<evidence type="ECO:0000313" key="3">
    <source>
        <dbReference type="EMBL" id="RKP28022.1"/>
    </source>
</evidence>
<dbReference type="OrthoDB" id="5597259at2759"/>
<reference evidence="4" key="1">
    <citation type="journal article" date="2018" name="Nat. Microbiol.">
        <title>Leveraging single-cell genomics to expand the fungal tree of life.</title>
        <authorList>
            <person name="Ahrendt S.R."/>
            <person name="Quandt C.A."/>
            <person name="Ciobanu D."/>
            <person name="Clum A."/>
            <person name="Salamov A."/>
            <person name="Andreopoulos B."/>
            <person name="Cheng J.F."/>
            <person name="Woyke T."/>
            <person name="Pelin A."/>
            <person name="Henrissat B."/>
            <person name="Reynolds N.K."/>
            <person name="Benny G.L."/>
            <person name="Smith M.E."/>
            <person name="James T.Y."/>
            <person name="Grigoriev I.V."/>
        </authorList>
    </citation>
    <scope>NUCLEOTIDE SEQUENCE [LARGE SCALE GENOMIC DNA]</scope>
    <source>
        <strain evidence="4">Benny S71-1</strain>
    </source>
</reference>
<feature type="region of interest" description="Disordered" evidence="2">
    <location>
        <begin position="46"/>
        <end position="68"/>
    </location>
</feature>
<keyword evidence="1" id="KW-0175">Coiled coil</keyword>
<gene>
    <name evidence="3" type="ORF">SYNPS1DRAFT_26366</name>
</gene>
<organism evidence="3 4">
    <name type="scientific">Syncephalis pseudoplumigaleata</name>
    <dbReference type="NCBI Taxonomy" id="1712513"/>
    <lineage>
        <taxon>Eukaryota</taxon>
        <taxon>Fungi</taxon>
        <taxon>Fungi incertae sedis</taxon>
        <taxon>Zoopagomycota</taxon>
        <taxon>Zoopagomycotina</taxon>
        <taxon>Zoopagomycetes</taxon>
        <taxon>Zoopagales</taxon>
        <taxon>Piptocephalidaceae</taxon>
        <taxon>Syncephalis</taxon>
    </lineage>
</organism>
<feature type="coiled-coil region" evidence="1">
    <location>
        <begin position="111"/>
        <end position="170"/>
    </location>
</feature>
<sequence length="281" mass="31531">MSAESTAEADDHSLAHLVADLHERFLCADGTRRELAEEVKRVDYHLVDDPSGKQHEEQHSRTTHPLGVLPSDALAGQDVRHVALSKEMKVDLEGRLEQWLSEYAHTLARIVTTLDDDDEEEEEEEEDAQREEAMAAGLSLHQLEAVVARAEERKAACDQLRQEIDGMQMQLLTEQMACIKLEEDTVGFVLAAMNEVQGVACMKEYTDYLSSIADNLRRKLTKRLADRQDSAQKALDEARAQVHEYQSAGDEYAAIAAEYEQVLEAIGEVKEDLARMNVQIA</sequence>
<evidence type="ECO:0000256" key="1">
    <source>
        <dbReference type="SAM" id="Coils"/>
    </source>
</evidence>
<evidence type="ECO:0000256" key="2">
    <source>
        <dbReference type="SAM" id="MobiDB-lite"/>
    </source>
</evidence>
<feature type="coiled-coil region" evidence="1">
    <location>
        <begin position="221"/>
        <end position="248"/>
    </location>
</feature>
<evidence type="ECO:0000313" key="4">
    <source>
        <dbReference type="Proteomes" id="UP000278143"/>
    </source>
</evidence>